<protein>
    <submittedName>
        <fullName evidence="3">Methyltransf_21 domain-containing protein</fullName>
    </submittedName>
</protein>
<reference evidence="3" key="1">
    <citation type="submission" date="2017-02" db="UniProtKB">
        <authorList>
            <consortium name="WormBaseParasite"/>
        </authorList>
    </citation>
    <scope>IDENTIFICATION</scope>
</reference>
<gene>
    <name evidence="1" type="ORF">EVEC_LOCUS6469</name>
</gene>
<accession>A0A0N4V946</accession>
<organism evidence="3">
    <name type="scientific">Enterobius vermicularis</name>
    <name type="common">Human pinworm</name>
    <dbReference type="NCBI Taxonomy" id="51028"/>
    <lineage>
        <taxon>Eukaryota</taxon>
        <taxon>Metazoa</taxon>
        <taxon>Ecdysozoa</taxon>
        <taxon>Nematoda</taxon>
        <taxon>Chromadorea</taxon>
        <taxon>Rhabditida</taxon>
        <taxon>Spirurina</taxon>
        <taxon>Oxyuridomorpha</taxon>
        <taxon>Oxyuroidea</taxon>
        <taxon>Oxyuridae</taxon>
        <taxon>Enterobius</taxon>
    </lineage>
</organism>
<keyword evidence="2" id="KW-1185">Reference proteome</keyword>
<sequence length="220" mass="25441">MIKQYQRCFAETVDQATVSTPPETCAVVMLGIDNEVKTVTELQKIFPKKCIYFGGNPFHEPSRTLMEAVGGKFIETETITSDEEKRPKGARNRRMNLKQFTESVQVSGNIFDWLFADNEGEKTDLFSALMKGGLFDVLHVTVCQMNMELDFWKMGLAEKETFVNFLLDASWNERYVFLKLRYSQKATISFFGLNIQDEACRERYWLDIIHKRLSAENKTV</sequence>
<name>A0A0N4V946_ENTVE</name>
<evidence type="ECO:0000313" key="2">
    <source>
        <dbReference type="Proteomes" id="UP000274131"/>
    </source>
</evidence>
<dbReference type="AlphaFoldDB" id="A0A0N4V946"/>
<evidence type="ECO:0000313" key="3">
    <source>
        <dbReference type="WBParaSite" id="EVEC_0000694801-mRNA-1"/>
    </source>
</evidence>
<dbReference type="WBParaSite" id="EVEC_0000694801-mRNA-1">
    <property type="protein sequence ID" value="EVEC_0000694801-mRNA-1"/>
    <property type="gene ID" value="EVEC_0000694801"/>
</dbReference>
<dbReference type="PANTHER" id="PTHR22989:SF3">
    <property type="entry name" value="METHYLTRANSFERASE FKBM DOMAIN-CONTAINING PROTEIN"/>
    <property type="match status" value="1"/>
</dbReference>
<dbReference type="PANTHER" id="PTHR22989">
    <property type="entry name" value="UNCHARACTERIZED DUF13 C.ELEGANS"/>
    <property type="match status" value="1"/>
</dbReference>
<dbReference type="Proteomes" id="UP000274131">
    <property type="component" value="Unassembled WGS sequence"/>
</dbReference>
<evidence type="ECO:0000313" key="1">
    <source>
        <dbReference type="EMBL" id="VDD91718.1"/>
    </source>
</evidence>
<reference evidence="1 2" key="2">
    <citation type="submission" date="2018-10" db="EMBL/GenBank/DDBJ databases">
        <authorList>
            <consortium name="Pathogen Informatics"/>
        </authorList>
    </citation>
    <scope>NUCLEOTIDE SEQUENCE [LARGE SCALE GENOMIC DNA]</scope>
</reference>
<proteinExistence type="predicted"/>
<dbReference type="EMBL" id="UXUI01008522">
    <property type="protein sequence ID" value="VDD91718.1"/>
    <property type="molecule type" value="Genomic_DNA"/>
</dbReference>